<accession>A0A3G3BY97</accession>
<evidence type="ECO:0000313" key="2">
    <source>
        <dbReference type="Proteomes" id="UP000278488"/>
    </source>
</evidence>
<evidence type="ECO:0000313" key="1">
    <source>
        <dbReference type="EMBL" id="AYP69273.1"/>
    </source>
</evidence>
<sequence>MNQELIFILNAIHETPDERAGKGKDILCRCVYCTDILCKCCPFDAQLLELSPDEHFVAQIHKSMEAIS</sequence>
<proteinExistence type="predicted"/>
<protein>
    <submittedName>
        <fullName evidence="1">Uncharacterized protein</fullName>
    </submittedName>
</protein>
<dbReference type="EMBL" id="MH899585">
    <property type="protein sequence ID" value="AYP69273.1"/>
    <property type="molecule type" value="Genomic_DNA"/>
</dbReference>
<gene>
    <name evidence="1" type="ORF">Pylas_019</name>
</gene>
<reference evidence="2" key="1">
    <citation type="submission" date="2018-09" db="EMBL/GenBank/DDBJ databases">
        <title>Complete genome of Klebsiella pneumoniae phage Pylas.</title>
        <authorList>
            <person name="Powell J.E."/>
            <person name="Lessor L."/>
            <person name="O'Leary C.J."/>
            <person name="Liu M."/>
        </authorList>
    </citation>
    <scope>NUCLEOTIDE SEQUENCE [LARGE SCALE GENOMIC DNA]</scope>
</reference>
<organism evidence="1 2">
    <name type="scientific">Klebsiella phage Pylas</name>
    <dbReference type="NCBI Taxonomy" id="2419682"/>
    <lineage>
        <taxon>Viruses</taxon>
        <taxon>Duplodnaviria</taxon>
        <taxon>Heunggongvirae</taxon>
        <taxon>Uroviricota</taxon>
        <taxon>Caudoviricetes</taxon>
        <taxon>Schitoviridae</taxon>
        <taxon>Humphriesvirinae</taxon>
        <taxon>Pylasvirus</taxon>
        <taxon>Pylasvirus pylas</taxon>
    </lineage>
</organism>
<dbReference type="Proteomes" id="UP000278488">
    <property type="component" value="Segment"/>
</dbReference>
<name>A0A3G3BY97_9CAUD</name>
<keyword evidence="2" id="KW-1185">Reference proteome</keyword>